<keyword evidence="6" id="KW-0560">Oxidoreductase</keyword>
<keyword evidence="8" id="KW-0676">Redox-active center</keyword>
<feature type="chain" id="PRO_5019485956" description="thioredoxin-dependent peroxiredoxin" evidence="14">
    <location>
        <begin position="25"/>
        <end position="183"/>
    </location>
</feature>
<dbReference type="InterPro" id="IPR036249">
    <property type="entry name" value="Thioredoxin-like_sf"/>
</dbReference>
<evidence type="ECO:0000256" key="14">
    <source>
        <dbReference type="SAM" id="SignalP"/>
    </source>
</evidence>
<evidence type="ECO:0000256" key="6">
    <source>
        <dbReference type="ARBA" id="ARBA00023002"/>
    </source>
</evidence>
<feature type="signal peptide" evidence="14">
    <location>
        <begin position="1"/>
        <end position="24"/>
    </location>
</feature>
<evidence type="ECO:0000256" key="2">
    <source>
        <dbReference type="ARBA" id="ARBA00011245"/>
    </source>
</evidence>
<feature type="active site" description="Cysteine sulfenic acid (-SOH) intermediate; for peroxidase activity" evidence="13">
    <location>
        <position position="70"/>
    </location>
</feature>
<evidence type="ECO:0000256" key="3">
    <source>
        <dbReference type="ARBA" id="ARBA00013017"/>
    </source>
</evidence>
<evidence type="ECO:0000256" key="9">
    <source>
        <dbReference type="ARBA" id="ARBA00032824"/>
    </source>
</evidence>
<keyword evidence="4 16" id="KW-0575">Peroxidase</keyword>
<evidence type="ECO:0000256" key="4">
    <source>
        <dbReference type="ARBA" id="ARBA00022559"/>
    </source>
</evidence>
<dbReference type="PANTHER" id="PTHR42801:SF4">
    <property type="entry name" value="AHPC_TSA FAMILY PROTEIN"/>
    <property type="match status" value="1"/>
</dbReference>
<dbReference type="OrthoDB" id="9812811at2"/>
<keyword evidence="17" id="KW-1185">Reference proteome</keyword>
<dbReference type="InterPro" id="IPR024706">
    <property type="entry name" value="Peroxiredoxin_AhpC-typ"/>
</dbReference>
<evidence type="ECO:0000256" key="12">
    <source>
        <dbReference type="ARBA" id="ARBA00049091"/>
    </source>
</evidence>
<comment type="caution">
    <text evidence="16">The sequence shown here is derived from an EMBL/GenBank/DDBJ whole genome shotgun (WGS) entry which is preliminary data.</text>
</comment>
<dbReference type="Pfam" id="PF00578">
    <property type="entry name" value="AhpC-TSA"/>
    <property type="match status" value="1"/>
</dbReference>
<evidence type="ECO:0000256" key="8">
    <source>
        <dbReference type="ARBA" id="ARBA00023284"/>
    </source>
</evidence>
<organism evidence="16 17">
    <name type="scientific">Sulfuriferula multivorans</name>
    <dbReference type="NCBI Taxonomy" id="1559896"/>
    <lineage>
        <taxon>Bacteria</taxon>
        <taxon>Pseudomonadati</taxon>
        <taxon>Pseudomonadota</taxon>
        <taxon>Betaproteobacteria</taxon>
        <taxon>Nitrosomonadales</taxon>
        <taxon>Sulfuricellaceae</taxon>
        <taxon>Sulfuriferula</taxon>
    </lineage>
</organism>
<feature type="domain" description="Thioredoxin" evidence="15">
    <location>
        <begin position="28"/>
        <end position="177"/>
    </location>
</feature>
<evidence type="ECO:0000256" key="13">
    <source>
        <dbReference type="PIRSR" id="PIRSR000239-1"/>
    </source>
</evidence>
<protein>
    <recommendedName>
        <fullName evidence="3">thioredoxin-dependent peroxiredoxin</fullName>
        <ecNumber evidence="3">1.11.1.24</ecNumber>
    </recommendedName>
    <alternativeName>
        <fullName evidence="9">Thioredoxin peroxidase</fullName>
    </alternativeName>
    <alternativeName>
        <fullName evidence="11">Thioredoxin-dependent peroxiredoxin Bcp</fullName>
    </alternativeName>
</protein>
<name>A0A401JYZ4_9PROT</name>
<evidence type="ECO:0000256" key="10">
    <source>
        <dbReference type="ARBA" id="ARBA00038489"/>
    </source>
</evidence>
<dbReference type="GO" id="GO:0008379">
    <property type="term" value="F:thioredoxin peroxidase activity"/>
    <property type="evidence" value="ECO:0007669"/>
    <property type="project" value="TreeGrafter"/>
</dbReference>
<reference evidence="16 17" key="1">
    <citation type="journal article" date="2019" name="Front. Microbiol.">
        <title>Genomes of Neutrophilic Sulfur-Oxidizing Chemolithoautotrophs Representing 9 Proteobacterial Species From 8 Genera.</title>
        <authorList>
            <person name="Watanabe T."/>
            <person name="Kojima H."/>
            <person name="Umezawa K."/>
            <person name="Hori C."/>
            <person name="Takasuka T.E."/>
            <person name="Kato Y."/>
            <person name="Fukui M."/>
        </authorList>
    </citation>
    <scope>NUCLEOTIDE SEQUENCE [LARGE SCALE GENOMIC DNA]</scope>
    <source>
        <strain evidence="16 17">TTN</strain>
    </source>
</reference>
<proteinExistence type="inferred from homology"/>
<comment type="similarity">
    <text evidence="10">Belongs to the peroxiredoxin family. BCP/PrxQ subfamily.</text>
</comment>
<comment type="subunit">
    <text evidence="2">Monomer.</text>
</comment>
<dbReference type="Gene3D" id="3.40.30.10">
    <property type="entry name" value="Glutaredoxin"/>
    <property type="match status" value="1"/>
</dbReference>
<dbReference type="GO" id="GO:0005737">
    <property type="term" value="C:cytoplasm"/>
    <property type="evidence" value="ECO:0007669"/>
    <property type="project" value="TreeGrafter"/>
</dbReference>
<evidence type="ECO:0000313" key="17">
    <source>
        <dbReference type="Proteomes" id="UP000286806"/>
    </source>
</evidence>
<accession>A0A401JYZ4</accession>
<evidence type="ECO:0000256" key="7">
    <source>
        <dbReference type="ARBA" id="ARBA00023157"/>
    </source>
</evidence>
<dbReference type="EMBL" id="BGOW01000036">
    <property type="protein sequence ID" value="GCB02263.1"/>
    <property type="molecule type" value="Genomic_DNA"/>
</dbReference>
<dbReference type="PIRSF" id="PIRSF000239">
    <property type="entry name" value="AHPC"/>
    <property type="match status" value="1"/>
</dbReference>
<dbReference type="AlphaFoldDB" id="A0A401JYZ4"/>
<evidence type="ECO:0000256" key="11">
    <source>
        <dbReference type="ARBA" id="ARBA00042639"/>
    </source>
</evidence>
<evidence type="ECO:0000256" key="1">
    <source>
        <dbReference type="ARBA" id="ARBA00003330"/>
    </source>
</evidence>
<dbReference type="RefSeq" id="WP_124706003.1">
    <property type="nucleotide sequence ID" value="NZ_BGOW01000036.1"/>
</dbReference>
<evidence type="ECO:0000256" key="5">
    <source>
        <dbReference type="ARBA" id="ARBA00022862"/>
    </source>
</evidence>
<dbReference type="PANTHER" id="PTHR42801">
    <property type="entry name" value="THIOREDOXIN-DEPENDENT PEROXIDE REDUCTASE"/>
    <property type="match status" value="1"/>
</dbReference>
<evidence type="ECO:0000259" key="15">
    <source>
        <dbReference type="PROSITE" id="PS51352"/>
    </source>
</evidence>
<evidence type="ECO:0000313" key="16">
    <source>
        <dbReference type="EMBL" id="GCB02263.1"/>
    </source>
</evidence>
<keyword evidence="5" id="KW-0049">Antioxidant</keyword>
<keyword evidence="7" id="KW-1015">Disulfide bond</keyword>
<dbReference type="InterPro" id="IPR000866">
    <property type="entry name" value="AhpC/TSA"/>
</dbReference>
<dbReference type="GO" id="GO:0034599">
    <property type="term" value="P:cellular response to oxidative stress"/>
    <property type="evidence" value="ECO:0007669"/>
    <property type="project" value="TreeGrafter"/>
</dbReference>
<sequence length="183" mass="19963">MKFMILFIALSAALALVWMRSGQAAAMPQAGQPAPDFSLVDQNGKLQNLADYRGKWLVLYFYPKDETPACTTEACAFRDDILKIRKLNAEVVGVSIDDASRHAEFAKKHGLPFPLLADKDGVVAARYGSVTNLIVMKLAKRNTFIIDPQGRIAKVYAGADAGRNSEQVIADLPKLEAARPGSR</sequence>
<gene>
    <name evidence="16" type="ORF">SFMTTN_3086</name>
</gene>
<dbReference type="PROSITE" id="PS51352">
    <property type="entry name" value="THIOREDOXIN_2"/>
    <property type="match status" value="1"/>
</dbReference>
<dbReference type="InterPro" id="IPR050924">
    <property type="entry name" value="Peroxiredoxin_BCP/PrxQ"/>
</dbReference>
<dbReference type="GO" id="GO:0045454">
    <property type="term" value="P:cell redox homeostasis"/>
    <property type="evidence" value="ECO:0007669"/>
    <property type="project" value="TreeGrafter"/>
</dbReference>
<dbReference type="FunFam" id="3.40.30.10:FF:000007">
    <property type="entry name" value="Thioredoxin-dependent thiol peroxidase"/>
    <property type="match status" value="1"/>
</dbReference>
<dbReference type="SUPFAM" id="SSF52833">
    <property type="entry name" value="Thioredoxin-like"/>
    <property type="match status" value="1"/>
</dbReference>
<dbReference type="InterPro" id="IPR013766">
    <property type="entry name" value="Thioredoxin_domain"/>
</dbReference>
<comment type="function">
    <text evidence="1">Thiol-specific peroxidase that catalyzes the reduction of hydrogen peroxide and organic hydroperoxides to water and alcohols, respectively. Plays a role in cell protection against oxidative stress by detoxifying peroxides and as sensor of hydrogen peroxide-mediated signaling events.</text>
</comment>
<dbReference type="Proteomes" id="UP000286806">
    <property type="component" value="Unassembled WGS sequence"/>
</dbReference>
<dbReference type="EC" id="1.11.1.24" evidence="3"/>
<dbReference type="CDD" id="cd03017">
    <property type="entry name" value="PRX_BCP"/>
    <property type="match status" value="1"/>
</dbReference>
<keyword evidence="14" id="KW-0732">Signal</keyword>
<comment type="catalytic activity">
    <reaction evidence="12">
        <text>a hydroperoxide + [thioredoxin]-dithiol = an alcohol + [thioredoxin]-disulfide + H2O</text>
        <dbReference type="Rhea" id="RHEA:62620"/>
        <dbReference type="Rhea" id="RHEA-COMP:10698"/>
        <dbReference type="Rhea" id="RHEA-COMP:10700"/>
        <dbReference type="ChEBI" id="CHEBI:15377"/>
        <dbReference type="ChEBI" id="CHEBI:29950"/>
        <dbReference type="ChEBI" id="CHEBI:30879"/>
        <dbReference type="ChEBI" id="CHEBI:35924"/>
        <dbReference type="ChEBI" id="CHEBI:50058"/>
        <dbReference type="EC" id="1.11.1.24"/>
    </reaction>
</comment>